<dbReference type="AlphaFoldDB" id="A0A0A2LJ16"/>
<comment type="caution">
    <text evidence="1">The sequence shown here is derived from an EMBL/GenBank/DDBJ whole genome shotgun (WGS) entry which is preliminary data.</text>
</comment>
<dbReference type="eggNOG" id="COG0526">
    <property type="taxonomic scope" value="Bacteria"/>
</dbReference>
<evidence type="ECO:0000313" key="1">
    <source>
        <dbReference type="EMBL" id="KGO79924.1"/>
    </source>
</evidence>
<sequence>MSTLIEKSLDNSYSYSEYRNHISSLLQNGLSTGATQSEDLTNYSSLNEVRMNRLDKTIKLTDDIKERLGKLKKEHILLVISEGWCGDAAQIVPVINKMANETDKLELEIVLRDDNDELMNEYLTNGARSIPKLVLVEKDTHIARGSWGPRPHDAAKLIRDYKEQHGVIDQVAKTELQKWYLHDKGESTMKEITLLLENAENM</sequence>
<dbReference type="EMBL" id="JRLV01000014">
    <property type="protein sequence ID" value="KGO79924.1"/>
    <property type="molecule type" value="Genomic_DNA"/>
</dbReference>
<dbReference type="CDD" id="cd02947">
    <property type="entry name" value="TRX_family"/>
    <property type="match status" value="1"/>
</dbReference>
<gene>
    <name evidence="1" type="ORF">Q763_12020</name>
</gene>
<evidence type="ECO:0000313" key="2">
    <source>
        <dbReference type="Proteomes" id="UP000030129"/>
    </source>
</evidence>
<dbReference type="RefSeq" id="WP_035134498.1">
    <property type="nucleotide sequence ID" value="NZ_JRLV01000014.1"/>
</dbReference>
<organism evidence="1 2">
    <name type="scientific">Flavobacterium beibuense F44-8</name>
    <dbReference type="NCBI Taxonomy" id="1406840"/>
    <lineage>
        <taxon>Bacteria</taxon>
        <taxon>Pseudomonadati</taxon>
        <taxon>Bacteroidota</taxon>
        <taxon>Flavobacteriia</taxon>
        <taxon>Flavobacteriales</taxon>
        <taxon>Flavobacteriaceae</taxon>
        <taxon>Flavobacterium</taxon>
    </lineage>
</organism>
<dbReference type="InterPro" id="IPR036249">
    <property type="entry name" value="Thioredoxin-like_sf"/>
</dbReference>
<keyword evidence="2" id="KW-1185">Reference proteome</keyword>
<protein>
    <submittedName>
        <fullName evidence="1">Thioredoxin</fullName>
    </submittedName>
</protein>
<dbReference type="Pfam" id="PF14595">
    <property type="entry name" value="Thioredoxin_9"/>
    <property type="match status" value="1"/>
</dbReference>
<dbReference type="SUPFAM" id="SSF52833">
    <property type="entry name" value="Thioredoxin-like"/>
    <property type="match status" value="1"/>
</dbReference>
<reference evidence="1 2" key="1">
    <citation type="submission" date="2013-09" db="EMBL/GenBank/DDBJ databases">
        <authorList>
            <person name="Zeng Z."/>
            <person name="Chen C."/>
        </authorList>
    </citation>
    <scope>NUCLEOTIDE SEQUENCE [LARGE SCALE GENOMIC DNA]</scope>
    <source>
        <strain evidence="1 2">F44-8</strain>
    </source>
</reference>
<dbReference type="Gene3D" id="3.40.30.10">
    <property type="entry name" value="Glutaredoxin"/>
    <property type="match status" value="1"/>
</dbReference>
<dbReference type="STRING" id="1406840.Q763_12020"/>
<dbReference type="Proteomes" id="UP000030129">
    <property type="component" value="Unassembled WGS sequence"/>
</dbReference>
<name>A0A0A2LJ16_9FLAO</name>
<accession>A0A0A2LJ16</accession>
<proteinExistence type="predicted"/>